<dbReference type="Proteomes" id="UP000095282">
    <property type="component" value="Unplaced"/>
</dbReference>
<name>A0A1I7SYY8_9PELO</name>
<dbReference type="AlphaFoldDB" id="A0A1I7SYY8"/>
<dbReference type="PANTHER" id="PTHR35182:SF1">
    <property type="entry name" value="COLD-SHOCK PROTEIN-RELATED"/>
    <property type="match status" value="1"/>
</dbReference>
<feature type="signal peptide" evidence="1">
    <location>
        <begin position="1"/>
        <end position="20"/>
    </location>
</feature>
<keyword evidence="1" id="KW-0732">Signal</keyword>
<keyword evidence="2" id="KW-1185">Reference proteome</keyword>
<accession>A0A1I7SYY8</accession>
<dbReference type="PANTHER" id="PTHR35182">
    <property type="entry name" value="PROTEIN CBG13762"/>
    <property type="match status" value="1"/>
</dbReference>
<evidence type="ECO:0000313" key="3">
    <source>
        <dbReference type="WBParaSite" id="Csp11.Scaffold36.g171.t1"/>
    </source>
</evidence>
<organism evidence="2 3">
    <name type="scientific">Caenorhabditis tropicalis</name>
    <dbReference type="NCBI Taxonomy" id="1561998"/>
    <lineage>
        <taxon>Eukaryota</taxon>
        <taxon>Metazoa</taxon>
        <taxon>Ecdysozoa</taxon>
        <taxon>Nematoda</taxon>
        <taxon>Chromadorea</taxon>
        <taxon>Rhabditida</taxon>
        <taxon>Rhabditina</taxon>
        <taxon>Rhabditomorpha</taxon>
        <taxon>Rhabditoidea</taxon>
        <taxon>Rhabditidae</taxon>
        <taxon>Peloderinae</taxon>
        <taxon>Caenorhabditis</taxon>
    </lineage>
</organism>
<dbReference type="WBParaSite" id="Csp11.Scaffold36.g171.t1">
    <property type="protein sequence ID" value="Csp11.Scaffold36.g171.t1"/>
    <property type="gene ID" value="Csp11.Scaffold36.g171"/>
</dbReference>
<protein>
    <submittedName>
        <fullName evidence="3">FLYWCH-type domain-containing protein</fullName>
    </submittedName>
</protein>
<sequence length="138" mass="15507">MKSLAVLLLFIFLSSSLCTSEPEALIHEGKDFDYPLYGDEIGVKRLLYEVEGGYQFFYFCEKTKGENKKKCGSWVDKDGAKIKGATNKVTLKKDKAIISALGGKDRGRYTSIYEDPKKETFDTVVNVLVETRPPPPKN</sequence>
<feature type="chain" id="PRO_5009306836" evidence="1">
    <location>
        <begin position="21"/>
        <end position="138"/>
    </location>
</feature>
<reference evidence="3" key="1">
    <citation type="submission" date="2016-11" db="UniProtKB">
        <authorList>
            <consortium name="WormBaseParasite"/>
        </authorList>
    </citation>
    <scope>IDENTIFICATION</scope>
</reference>
<evidence type="ECO:0000313" key="2">
    <source>
        <dbReference type="Proteomes" id="UP000095282"/>
    </source>
</evidence>
<dbReference type="eggNOG" id="ENOG502TJ0B">
    <property type="taxonomic scope" value="Eukaryota"/>
</dbReference>
<proteinExistence type="predicted"/>
<evidence type="ECO:0000256" key="1">
    <source>
        <dbReference type="SAM" id="SignalP"/>
    </source>
</evidence>